<gene>
    <name evidence="2" type="ORF">TvY486_0042290</name>
</gene>
<evidence type="ECO:0000256" key="1">
    <source>
        <dbReference type="SAM" id="MobiDB-lite"/>
    </source>
</evidence>
<keyword evidence="3" id="KW-1185">Reference proteome</keyword>
<accession>F9WUR8</accession>
<feature type="non-terminal residue" evidence="2">
    <location>
        <position position="175"/>
    </location>
</feature>
<dbReference type="Proteomes" id="UP000009027">
    <property type="component" value="Unassembled WGS sequence"/>
</dbReference>
<sequence length="175" mass="17930">MPSPCAASQPIVSAHSRALTVRGNWHSCRCGRHGLRARGGTPEASAPHHAQPLSAPAAVVRSPPRDHIRGSCCRCCGPCARCRGSKTRAAVRLAPPFPVALGLGKAVCPARRAPAVRAATGHALRVPSQRPRHAGPAADKAAESVALCCGCAAHAQAPRLADAAKDVSSVCLRSA</sequence>
<feature type="region of interest" description="Disordered" evidence="1">
    <location>
        <begin position="39"/>
        <end position="58"/>
    </location>
</feature>
<evidence type="ECO:0000313" key="2">
    <source>
        <dbReference type="EMBL" id="CCD21317.1"/>
    </source>
</evidence>
<dbReference type="EMBL" id="CAEX01007431">
    <property type="protein sequence ID" value="CCD21317.1"/>
    <property type="molecule type" value="Genomic_DNA"/>
</dbReference>
<organism evidence="2 3">
    <name type="scientific">Trypanosoma vivax (strain Y486)</name>
    <dbReference type="NCBI Taxonomy" id="1055687"/>
    <lineage>
        <taxon>Eukaryota</taxon>
        <taxon>Discoba</taxon>
        <taxon>Euglenozoa</taxon>
        <taxon>Kinetoplastea</taxon>
        <taxon>Metakinetoplastina</taxon>
        <taxon>Trypanosomatida</taxon>
        <taxon>Trypanosomatidae</taxon>
        <taxon>Trypanosoma</taxon>
        <taxon>Duttonella</taxon>
    </lineage>
</organism>
<reference evidence="2 3" key="1">
    <citation type="journal article" date="2012" name="Proc. Natl. Acad. Sci. U.S.A.">
        <title>Antigenic diversity is generated by distinct evolutionary mechanisms in African trypanosome species.</title>
        <authorList>
            <person name="Jackson A.P."/>
            <person name="Berry A."/>
            <person name="Aslett M."/>
            <person name="Allison H.C."/>
            <person name="Burton P."/>
            <person name="Vavrova-Anderson J."/>
            <person name="Brown R."/>
            <person name="Browne H."/>
            <person name="Corton N."/>
            <person name="Hauser H."/>
            <person name="Gamble J."/>
            <person name="Gilderthorp R."/>
            <person name="Marcello L."/>
            <person name="McQuillan J."/>
            <person name="Otto T.D."/>
            <person name="Quail M.A."/>
            <person name="Sanders M.J."/>
            <person name="van Tonder A."/>
            <person name="Ginger M.L."/>
            <person name="Field M.C."/>
            <person name="Barry J.D."/>
            <person name="Hertz-Fowler C."/>
            <person name="Berriman M."/>
        </authorList>
    </citation>
    <scope>NUCLEOTIDE SEQUENCE</scope>
    <source>
        <strain evidence="2 3">Y486</strain>
    </source>
</reference>
<dbReference type="VEuPathDB" id="TriTrypDB:TvY486_0042290"/>
<protein>
    <submittedName>
        <fullName evidence="2">Uncharacterized protein</fullName>
    </submittedName>
</protein>
<evidence type="ECO:0000313" key="3">
    <source>
        <dbReference type="Proteomes" id="UP000009027"/>
    </source>
</evidence>
<name>F9WUR8_TRYVY</name>
<proteinExistence type="predicted"/>
<dbReference type="AlphaFoldDB" id="F9WUR8"/>